<evidence type="ECO:0000313" key="4">
    <source>
        <dbReference type="EMBL" id="GLD73687.1"/>
    </source>
</evidence>
<dbReference type="SMART" id="SM00320">
    <property type="entry name" value="WD40"/>
    <property type="match status" value="1"/>
</dbReference>
<keyword evidence="2" id="KW-0677">Repeat</keyword>
<dbReference type="PROSITE" id="PS50082">
    <property type="entry name" value="WD_REPEATS_2"/>
    <property type="match status" value="1"/>
</dbReference>
<gene>
    <name evidence="4" type="ORF">AKAME5_002501200</name>
</gene>
<sequence length="244" mass="27348">MVQIVAVPFREKHCKGNGYLQLQRPCCRPLRPADTEILAEDSLLWRRSGVKKVSTTKYSISECVSSRRRKCARPGAAVSPSKSAYIRQHRIENNWRKGDTREPMVLKGHDDHVITCLQFSGDLIVSGSDDNTLQVWSAITGKCLRSQVTLVGGAVRWRSPTMISSRTGHKPARCREAEVCPRCADCVHCALRHLHDVLSSHFLSVSDTHSSNTCSIVSHDNHKRFVYSYCTPLLPRACTDYPSS</sequence>
<dbReference type="GO" id="GO:0010992">
    <property type="term" value="P:ubiquitin recycling"/>
    <property type="evidence" value="ECO:0007669"/>
    <property type="project" value="TreeGrafter"/>
</dbReference>
<dbReference type="GO" id="GO:0005737">
    <property type="term" value="C:cytoplasm"/>
    <property type="evidence" value="ECO:0007669"/>
    <property type="project" value="TreeGrafter"/>
</dbReference>
<feature type="repeat" description="WD" evidence="3">
    <location>
        <begin position="114"/>
        <end position="146"/>
    </location>
</feature>
<dbReference type="Gene3D" id="2.130.10.10">
    <property type="entry name" value="YVTN repeat-like/Quinoprotein amine dehydrogenase"/>
    <property type="match status" value="1"/>
</dbReference>
<dbReference type="AlphaFoldDB" id="A0AAD3NKN3"/>
<dbReference type="SUPFAM" id="SSF50978">
    <property type="entry name" value="WD40 repeat-like"/>
    <property type="match status" value="1"/>
</dbReference>
<dbReference type="GO" id="GO:0043161">
    <property type="term" value="P:proteasome-mediated ubiquitin-dependent protein catabolic process"/>
    <property type="evidence" value="ECO:0007669"/>
    <property type="project" value="TreeGrafter"/>
</dbReference>
<evidence type="ECO:0000313" key="5">
    <source>
        <dbReference type="Proteomes" id="UP001279410"/>
    </source>
</evidence>
<evidence type="ECO:0000256" key="3">
    <source>
        <dbReference type="PROSITE-ProRule" id="PRU00221"/>
    </source>
</evidence>
<name>A0AAD3NKN3_LATJO</name>
<protein>
    <submittedName>
        <fullName evidence="4">F-box/WD repeat-containing protein 7-like protein</fullName>
    </submittedName>
</protein>
<evidence type="ECO:0000256" key="2">
    <source>
        <dbReference type="ARBA" id="ARBA00022737"/>
    </source>
</evidence>
<dbReference type="Pfam" id="PF00400">
    <property type="entry name" value="WD40"/>
    <property type="match status" value="1"/>
</dbReference>
<dbReference type="EMBL" id="BRZM01001742">
    <property type="protein sequence ID" value="GLD73687.1"/>
    <property type="molecule type" value="Genomic_DNA"/>
</dbReference>
<keyword evidence="5" id="KW-1185">Reference proteome</keyword>
<comment type="caution">
    <text evidence="4">The sequence shown here is derived from an EMBL/GenBank/DDBJ whole genome shotgun (WGS) entry which is preliminary data.</text>
</comment>
<keyword evidence="1 3" id="KW-0853">WD repeat</keyword>
<dbReference type="Proteomes" id="UP001279410">
    <property type="component" value="Unassembled WGS sequence"/>
</dbReference>
<proteinExistence type="predicted"/>
<accession>A0AAD3NKN3</accession>
<dbReference type="InterPro" id="IPR001680">
    <property type="entry name" value="WD40_rpt"/>
</dbReference>
<reference evidence="4" key="1">
    <citation type="submission" date="2022-08" db="EMBL/GenBank/DDBJ databases">
        <title>Genome sequencing of akame (Lates japonicus).</title>
        <authorList>
            <person name="Hashiguchi Y."/>
            <person name="Takahashi H."/>
        </authorList>
    </citation>
    <scope>NUCLEOTIDE SEQUENCE</scope>
    <source>
        <strain evidence="4">Kochi</strain>
    </source>
</reference>
<dbReference type="GO" id="GO:0005634">
    <property type="term" value="C:nucleus"/>
    <property type="evidence" value="ECO:0007669"/>
    <property type="project" value="TreeGrafter"/>
</dbReference>
<dbReference type="InterPro" id="IPR036322">
    <property type="entry name" value="WD40_repeat_dom_sf"/>
</dbReference>
<organism evidence="4 5">
    <name type="scientific">Lates japonicus</name>
    <name type="common">Japanese lates</name>
    <dbReference type="NCBI Taxonomy" id="270547"/>
    <lineage>
        <taxon>Eukaryota</taxon>
        <taxon>Metazoa</taxon>
        <taxon>Chordata</taxon>
        <taxon>Craniata</taxon>
        <taxon>Vertebrata</taxon>
        <taxon>Euteleostomi</taxon>
        <taxon>Actinopterygii</taxon>
        <taxon>Neopterygii</taxon>
        <taxon>Teleostei</taxon>
        <taxon>Neoteleostei</taxon>
        <taxon>Acanthomorphata</taxon>
        <taxon>Carangaria</taxon>
        <taxon>Carangaria incertae sedis</taxon>
        <taxon>Centropomidae</taxon>
        <taxon>Lates</taxon>
    </lineage>
</organism>
<dbReference type="GO" id="GO:0043130">
    <property type="term" value="F:ubiquitin binding"/>
    <property type="evidence" value="ECO:0007669"/>
    <property type="project" value="TreeGrafter"/>
</dbReference>
<evidence type="ECO:0000256" key="1">
    <source>
        <dbReference type="ARBA" id="ARBA00022574"/>
    </source>
</evidence>
<dbReference type="PANTHER" id="PTHR19849">
    <property type="entry name" value="PHOSPHOLIPASE A-2-ACTIVATING PROTEIN"/>
    <property type="match status" value="1"/>
</dbReference>
<dbReference type="PANTHER" id="PTHR19849:SF1">
    <property type="entry name" value="F-BOX_WD REPEAT-CONTAINING PROTEIN 7"/>
    <property type="match status" value="1"/>
</dbReference>
<dbReference type="InterPro" id="IPR015943">
    <property type="entry name" value="WD40/YVTN_repeat-like_dom_sf"/>
</dbReference>